<evidence type="ECO:0000313" key="7">
    <source>
        <dbReference type="EMBL" id="RGP81425.1"/>
    </source>
</evidence>
<evidence type="ECO:0000256" key="3">
    <source>
        <dbReference type="PIRSR" id="PIRSR605959-2"/>
    </source>
</evidence>
<keyword evidence="5" id="KW-0585">Phenylalanine catabolism</keyword>
<dbReference type="AlphaFoldDB" id="A0A395TB07"/>
<proteinExistence type="inferred from homology"/>
<dbReference type="GO" id="GO:0046872">
    <property type="term" value="F:metal ion binding"/>
    <property type="evidence" value="ECO:0007669"/>
    <property type="project" value="UniProtKB-UniRule"/>
</dbReference>
<dbReference type="InterPro" id="IPR005959">
    <property type="entry name" value="Fumarylacetoacetase"/>
</dbReference>
<feature type="binding site" evidence="4">
    <location>
        <position position="83"/>
    </location>
    <ligand>
        <name>Ca(2+)</name>
        <dbReference type="ChEBI" id="CHEBI:29108"/>
    </ligand>
</feature>
<dbReference type="GO" id="GO:0004334">
    <property type="term" value="F:fumarylacetoacetase activity"/>
    <property type="evidence" value="ECO:0007669"/>
    <property type="project" value="UniProtKB-UniRule"/>
</dbReference>
<evidence type="ECO:0000313" key="8">
    <source>
        <dbReference type="Proteomes" id="UP000266234"/>
    </source>
</evidence>
<dbReference type="GO" id="GO:1902000">
    <property type="term" value="P:homogentisate catabolic process"/>
    <property type="evidence" value="ECO:0007669"/>
    <property type="project" value="TreeGrafter"/>
</dbReference>
<dbReference type="InterPro" id="IPR036663">
    <property type="entry name" value="Fumarylacetoacetase_C_sf"/>
</dbReference>
<evidence type="ECO:0000256" key="4">
    <source>
        <dbReference type="PIRSR" id="PIRSR605959-3"/>
    </source>
</evidence>
<keyword evidence="5" id="KW-0828">Tyrosine catabolism</keyword>
<dbReference type="UniPathway" id="UPA00139">
    <property type="reaction ID" value="UER00341"/>
</dbReference>
<dbReference type="EMBL" id="PXOG01000011">
    <property type="protein sequence ID" value="RGP81425.1"/>
    <property type="molecule type" value="Genomic_DNA"/>
</dbReference>
<comment type="cofactor">
    <cofactor evidence="5">
        <name>Mg(2+)</name>
        <dbReference type="ChEBI" id="CHEBI:18420"/>
    </cofactor>
    <cofactor evidence="5">
        <name>Ca(2+)</name>
        <dbReference type="ChEBI" id="CHEBI:29108"/>
    </cofactor>
</comment>
<protein>
    <recommendedName>
        <fullName evidence="5">Fumarylacetoacetase</fullName>
        <ecNumber evidence="5">3.7.1.2</ecNumber>
    </recommendedName>
    <alternativeName>
        <fullName evidence="5">Fumarylacetoacetate hydrolase</fullName>
    </alternativeName>
</protein>
<dbReference type="STRING" id="694270.A0A395TB07"/>
<feature type="active site" description="Proton acceptor" evidence="2">
    <location>
        <position position="19"/>
    </location>
</feature>
<comment type="pathway">
    <text evidence="5">Amino-acid degradation; L-phenylalanine degradation; acetoacetate and fumarate from L-phenylalanine: step 6/6.</text>
</comment>
<dbReference type="PANTHER" id="PTHR43069">
    <property type="entry name" value="FUMARYLACETOACETASE"/>
    <property type="match status" value="1"/>
</dbReference>
<keyword evidence="8" id="KW-1185">Reference proteome</keyword>
<feature type="binding site" evidence="4">
    <location>
        <position position="12"/>
    </location>
    <ligand>
        <name>Ca(2+)</name>
        <dbReference type="ChEBI" id="CHEBI:29108"/>
    </ligand>
</feature>
<dbReference type="PANTHER" id="PTHR43069:SF2">
    <property type="entry name" value="FUMARYLACETOACETASE"/>
    <property type="match status" value="1"/>
</dbReference>
<feature type="binding site" evidence="3">
    <location>
        <position position="240"/>
    </location>
    <ligand>
        <name>substrate</name>
    </ligand>
</feature>
<dbReference type="Pfam" id="PF01557">
    <property type="entry name" value="FAA_hydrolase"/>
    <property type="match status" value="1"/>
</dbReference>
<sequence length="319" mass="34594">MKLPMDIGGFTDFMCSLEHVQTVGRLVGYKEVPSNFFHMPLAYNGRASSVIVSGQDISRPQGIISGQDHPKYSTTQKLDFEMEMGVLISQPIPYGQTVSASLARNHIFGFVLLNDWSARDIQFNEMTPLGPFNGKASATSISPWVVTIEALEEAGAVTAVDINNLIGGKNTPNPFLQCRDDISVQVSSYLSRNTGDDRKTENLLSSSDLKHLHWSPFQMLAHQTSSGCGVATGDLIGTGTLSSMQEQMTGDGLDPDHRSGCLHELVEGGTHPFSLSDSSELVWLEDGDIVTMEGWAGSDDNRIGFGKLVSKVVQPSKLL</sequence>
<gene>
    <name evidence="7" type="ORF">FLONG3_570</name>
</gene>
<keyword evidence="5" id="KW-0378">Hydrolase</keyword>
<feature type="binding site" evidence="4">
    <location>
        <position position="81"/>
    </location>
    <ligand>
        <name>Ca(2+)</name>
        <dbReference type="ChEBI" id="CHEBI:29108"/>
    </ligand>
</feature>
<comment type="similarity">
    <text evidence="1 5">Belongs to the FAH family.</text>
</comment>
<organism evidence="7 8">
    <name type="scientific">Fusarium longipes</name>
    <dbReference type="NCBI Taxonomy" id="694270"/>
    <lineage>
        <taxon>Eukaryota</taxon>
        <taxon>Fungi</taxon>
        <taxon>Dikarya</taxon>
        <taxon>Ascomycota</taxon>
        <taxon>Pezizomycotina</taxon>
        <taxon>Sordariomycetes</taxon>
        <taxon>Hypocreomycetidae</taxon>
        <taxon>Hypocreales</taxon>
        <taxon>Nectriaceae</taxon>
        <taxon>Fusarium</taxon>
    </lineage>
</organism>
<feature type="binding site" evidence="3">
    <location>
        <position position="122"/>
    </location>
    <ligand>
        <name>substrate</name>
    </ligand>
</feature>
<evidence type="ECO:0000256" key="5">
    <source>
        <dbReference type="RuleBase" id="RU366008"/>
    </source>
</evidence>
<comment type="catalytic activity">
    <reaction evidence="5">
        <text>4-fumarylacetoacetate + H2O = acetoacetate + fumarate + H(+)</text>
        <dbReference type="Rhea" id="RHEA:10244"/>
        <dbReference type="ChEBI" id="CHEBI:13705"/>
        <dbReference type="ChEBI" id="CHEBI:15377"/>
        <dbReference type="ChEBI" id="CHEBI:15378"/>
        <dbReference type="ChEBI" id="CHEBI:18034"/>
        <dbReference type="ChEBI" id="CHEBI:29806"/>
        <dbReference type="EC" id="3.7.1.2"/>
    </reaction>
</comment>
<dbReference type="OrthoDB" id="9971669at2759"/>
<feature type="binding site" evidence="4">
    <location>
        <position position="115"/>
    </location>
    <ligand>
        <name>Mg(2+)</name>
        <dbReference type="ChEBI" id="CHEBI:18420"/>
    </ligand>
</feature>
<evidence type="ECO:0000256" key="2">
    <source>
        <dbReference type="PIRSR" id="PIRSR605959-1"/>
    </source>
</evidence>
<dbReference type="GO" id="GO:0006559">
    <property type="term" value="P:L-phenylalanine catabolic process"/>
    <property type="evidence" value="ECO:0007669"/>
    <property type="project" value="UniProtKB-UniRule"/>
</dbReference>
<dbReference type="GO" id="GO:0006572">
    <property type="term" value="P:L-tyrosine catabolic process"/>
    <property type="evidence" value="ECO:0007669"/>
    <property type="project" value="UniProtKB-UniRule"/>
</dbReference>
<feature type="binding site" evidence="4">
    <location>
        <position position="115"/>
    </location>
    <ligand>
        <name>Ca(2+)</name>
        <dbReference type="ChEBI" id="CHEBI:29108"/>
    </ligand>
</feature>
<dbReference type="SUPFAM" id="SSF56529">
    <property type="entry name" value="FAH"/>
    <property type="match status" value="1"/>
</dbReference>
<keyword evidence="4 5" id="KW-0460">Magnesium</keyword>
<dbReference type="Gene3D" id="3.90.850.10">
    <property type="entry name" value="Fumarylacetoacetase-like, C-terminal domain"/>
    <property type="match status" value="1"/>
</dbReference>
<accession>A0A395TB07</accession>
<evidence type="ECO:0000259" key="6">
    <source>
        <dbReference type="Pfam" id="PF01557"/>
    </source>
</evidence>
<comment type="caution">
    <text evidence="7">The sequence shown here is derived from an EMBL/GenBank/DDBJ whole genome shotgun (WGS) entry which is preliminary data.</text>
</comment>
<feature type="domain" description="Fumarylacetoacetase-like C-terminal" evidence="6">
    <location>
        <begin position="10"/>
        <end position="313"/>
    </location>
</feature>
<reference evidence="7 8" key="1">
    <citation type="journal article" date="2018" name="PLoS Pathog.">
        <title>Evolution of structural diversity of trichothecenes, a family of toxins produced by plant pathogenic and entomopathogenic fungi.</title>
        <authorList>
            <person name="Proctor R.H."/>
            <person name="McCormick S.P."/>
            <person name="Kim H.S."/>
            <person name="Cardoza R.E."/>
            <person name="Stanley A.M."/>
            <person name="Lindo L."/>
            <person name="Kelly A."/>
            <person name="Brown D.W."/>
            <person name="Lee T."/>
            <person name="Vaughan M.M."/>
            <person name="Alexander N.J."/>
            <person name="Busman M."/>
            <person name="Gutierrez S."/>
        </authorList>
    </citation>
    <scope>NUCLEOTIDE SEQUENCE [LARGE SCALE GENOMIC DNA]</scope>
    <source>
        <strain evidence="7 8">NRRL 20695</strain>
    </source>
</reference>
<feature type="binding site" evidence="4">
    <location>
        <position position="135"/>
    </location>
    <ligand>
        <name>Mg(2+)</name>
        <dbReference type="ChEBI" id="CHEBI:18420"/>
    </ligand>
</feature>
<keyword evidence="4 5" id="KW-0106">Calcium</keyword>
<dbReference type="Proteomes" id="UP000266234">
    <property type="component" value="Unassembled WGS sequence"/>
</dbReference>
<dbReference type="EC" id="3.7.1.2" evidence="5"/>
<name>A0A395TB07_9HYPO</name>
<dbReference type="InterPro" id="IPR011234">
    <property type="entry name" value="Fumarylacetoacetase-like_C"/>
</dbReference>
<feature type="binding site" evidence="4">
    <location>
        <position position="139"/>
    </location>
    <ligand>
        <name>Mg(2+)</name>
        <dbReference type="ChEBI" id="CHEBI:18420"/>
    </ligand>
</feature>
<keyword evidence="4 5" id="KW-0479">Metal-binding</keyword>
<evidence type="ECO:0000256" key="1">
    <source>
        <dbReference type="ARBA" id="ARBA00010211"/>
    </source>
</evidence>